<evidence type="ECO:0000259" key="10">
    <source>
        <dbReference type="Pfam" id="PF22744"/>
    </source>
</evidence>
<dbReference type="PANTHER" id="PTHR33885:SF3">
    <property type="entry name" value="PHAGE SHOCK PROTEIN C"/>
    <property type="match status" value="1"/>
</dbReference>
<organism evidence="11 12">
    <name type="scientific">Dokdonia ponticola</name>
    <dbReference type="NCBI Taxonomy" id="2041041"/>
    <lineage>
        <taxon>Bacteria</taxon>
        <taxon>Pseudomonadati</taxon>
        <taxon>Bacteroidota</taxon>
        <taxon>Flavobacteriia</taxon>
        <taxon>Flavobacteriales</taxon>
        <taxon>Flavobacteriaceae</taxon>
        <taxon>Dokdonia</taxon>
    </lineage>
</organism>
<dbReference type="Pfam" id="PF04024">
    <property type="entry name" value="PspC"/>
    <property type="match status" value="1"/>
</dbReference>
<dbReference type="InterPro" id="IPR054319">
    <property type="entry name" value="PspC-rel_ToastRack"/>
</dbReference>
<keyword evidence="5 7" id="KW-0472">Membrane</keyword>
<feature type="domain" description="Phage shock protein PspC N-terminal" evidence="8">
    <location>
        <begin position="111"/>
        <end position="169"/>
    </location>
</feature>
<dbReference type="InterPro" id="IPR054321">
    <property type="entry name" value="PspC-rel_TM"/>
</dbReference>
<keyword evidence="4 7" id="KW-1133">Transmembrane helix</keyword>
<dbReference type="Pfam" id="PF22744">
    <property type="entry name" value="Toast-rack_PspC-Cterm"/>
    <property type="match status" value="1"/>
</dbReference>
<feature type="transmembrane region" description="Helical" evidence="7">
    <location>
        <begin position="142"/>
        <end position="166"/>
    </location>
</feature>
<dbReference type="EMBL" id="JBHSFV010000001">
    <property type="protein sequence ID" value="MFC4632647.1"/>
    <property type="molecule type" value="Genomic_DNA"/>
</dbReference>
<feature type="transmembrane region" description="Helical" evidence="7">
    <location>
        <begin position="286"/>
        <end position="310"/>
    </location>
</feature>
<keyword evidence="2" id="KW-1003">Cell membrane</keyword>
<accession>A0ABV9HR61</accession>
<proteinExistence type="predicted"/>
<keyword evidence="12" id="KW-1185">Reference proteome</keyword>
<evidence type="ECO:0000256" key="3">
    <source>
        <dbReference type="ARBA" id="ARBA00022692"/>
    </source>
</evidence>
<comment type="subcellular location">
    <subcellularLocation>
        <location evidence="1">Cell membrane</location>
        <topology evidence="1">Single-pass membrane protein</topology>
    </subcellularLocation>
</comment>
<evidence type="ECO:0000256" key="2">
    <source>
        <dbReference type="ARBA" id="ARBA00022475"/>
    </source>
</evidence>
<sequence length="579" mass="65111">MNKTVNINLAGIFFHIDEDAYAKLQRYLTAIKRSFEGVTGEDEIIADIEARISELFSDKIQDARQVISTKELDEVIAVMGQPEDYMVDDDIFEDAPTAKKQKRTQSSGSGKKLFRDTENAYIGGVSSGLGHYFGIDSLWIRLGWVALVLIGFGSPILIYILLWILMPEAASTADKLSMTGKAVNIDNIQEKVKEGFENVADAVKNVDYDKFGNQAKKGAQGFFQTLGTIIMFFLKVLAKIFGVLFMITGAAVVISLFVGLFTAGTFDLFYGDLGNYGDFIHTAGLPLWLVSLLTFFAVGIPFFFLFYLGLKILAGNLKSMPLAGKLSLLGVWLLSVIGLGVLGIREATEHSFTGKVTTQETLAITANDTLTLRMKGSDLLPGELRRSNNFLMEYDTNGERIYMRRNVRLIVRSTTEDTAYLKIQKETNGRNFSAAKEEASRIDYNFEVVDNTLYLDGFFTTEASSKFKSQEVQVILYLPEGITLYADDNTYSYHRNDSRYRDLLENGNEEKYLLLKRGELICEGCSDTNTSSSSRREREDSWEQRSYIEGEEIPDWERDEPIEKTTEKEVETVMKKDSI</sequence>
<dbReference type="InterPro" id="IPR052027">
    <property type="entry name" value="PspC"/>
</dbReference>
<feature type="compositionally biased region" description="Basic and acidic residues" evidence="6">
    <location>
        <begin position="555"/>
        <end position="579"/>
    </location>
</feature>
<protein>
    <submittedName>
        <fullName evidence="11">PspC domain-containing protein</fullName>
    </submittedName>
</protein>
<reference evidence="12" key="1">
    <citation type="journal article" date="2019" name="Int. J. Syst. Evol. Microbiol.">
        <title>The Global Catalogue of Microorganisms (GCM) 10K type strain sequencing project: providing services to taxonomists for standard genome sequencing and annotation.</title>
        <authorList>
            <consortium name="The Broad Institute Genomics Platform"/>
            <consortium name="The Broad Institute Genome Sequencing Center for Infectious Disease"/>
            <person name="Wu L."/>
            <person name="Ma J."/>
        </authorList>
    </citation>
    <scope>NUCLEOTIDE SEQUENCE [LARGE SCALE GENOMIC DNA]</scope>
    <source>
        <strain evidence="12">YJ-61-S</strain>
    </source>
</reference>
<dbReference type="RefSeq" id="WP_379976847.1">
    <property type="nucleotide sequence ID" value="NZ_JBHSFV010000001.1"/>
</dbReference>
<gene>
    <name evidence="11" type="ORF">ACFO3O_01940</name>
</gene>
<feature type="transmembrane region" description="Helical" evidence="7">
    <location>
        <begin position="322"/>
        <end position="344"/>
    </location>
</feature>
<evidence type="ECO:0000256" key="1">
    <source>
        <dbReference type="ARBA" id="ARBA00004162"/>
    </source>
</evidence>
<evidence type="ECO:0000313" key="12">
    <source>
        <dbReference type="Proteomes" id="UP001596043"/>
    </source>
</evidence>
<feature type="region of interest" description="Disordered" evidence="6">
    <location>
        <begin position="526"/>
        <end position="579"/>
    </location>
</feature>
<evidence type="ECO:0000259" key="8">
    <source>
        <dbReference type="Pfam" id="PF04024"/>
    </source>
</evidence>
<feature type="domain" description="PspC-related ToastRack" evidence="10">
    <location>
        <begin position="394"/>
        <end position="527"/>
    </location>
</feature>
<evidence type="ECO:0000256" key="4">
    <source>
        <dbReference type="ARBA" id="ARBA00022989"/>
    </source>
</evidence>
<feature type="compositionally biased region" description="Basic and acidic residues" evidence="6">
    <location>
        <begin position="534"/>
        <end position="548"/>
    </location>
</feature>
<keyword evidence="3 7" id="KW-0812">Transmembrane</keyword>
<evidence type="ECO:0000259" key="9">
    <source>
        <dbReference type="Pfam" id="PF22571"/>
    </source>
</evidence>
<feature type="transmembrane region" description="Helical" evidence="7">
    <location>
        <begin position="244"/>
        <end position="266"/>
    </location>
</feature>
<evidence type="ECO:0000256" key="5">
    <source>
        <dbReference type="ARBA" id="ARBA00023136"/>
    </source>
</evidence>
<dbReference type="Proteomes" id="UP001596043">
    <property type="component" value="Unassembled WGS sequence"/>
</dbReference>
<feature type="domain" description="PspC-related transmembrane region" evidence="9">
    <location>
        <begin position="208"/>
        <end position="349"/>
    </location>
</feature>
<name>A0ABV9HR61_9FLAO</name>
<comment type="caution">
    <text evidence="11">The sequence shown here is derived from an EMBL/GenBank/DDBJ whole genome shotgun (WGS) entry which is preliminary data.</text>
</comment>
<dbReference type="InterPro" id="IPR007168">
    <property type="entry name" value="Phageshock_PspC_N"/>
</dbReference>
<evidence type="ECO:0000256" key="7">
    <source>
        <dbReference type="SAM" id="Phobius"/>
    </source>
</evidence>
<evidence type="ECO:0000256" key="6">
    <source>
        <dbReference type="SAM" id="MobiDB-lite"/>
    </source>
</evidence>
<dbReference type="PANTHER" id="PTHR33885">
    <property type="entry name" value="PHAGE SHOCK PROTEIN C"/>
    <property type="match status" value="1"/>
</dbReference>
<dbReference type="Pfam" id="PF22571">
    <property type="entry name" value="LiaI-LiaF-TM_PspC"/>
    <property type="match status" value="1"/>
</dbReference>
<evidence type="ECO:0000313" key="11">
    <source>
        <dbReference type="EMBL" id="MFC4632647.1"/>
    </source>
</evidence>